<comment type="caution">
    <text evidence="10">The sequence shown here is derived from an EMBL/GenBank/DDBJ whole genome shotgun (WGS) entry which is preliminary data.</text>
</comment>
<comment type="similarity">
    <text evidence="2">Belongs to the UPF0718 family.</text>
</comment>
<dbReference type="Pfam" id="PF13517">
    <property type="entry name" value="FG-GAP_3"/>
    <property type="match status" value="1"/>
</dbReference>
<dbReference type="Gene3D" id="2.130.10.130">
    <property type="entry name" value="Integrin alpha, N-terminal"/>
    <property type="match status" value="1"/>
</dbReference>
<sequence length="1034" mass="111876">MDRIVVQPFGKRFVLALLLVAVLAVQFWTQSRYPALNEKAMMSGAIQLEDPLGFEAKFPLSPDDTTVERIAKSTGNWIKTNQRGMTFGILFAAAFLTLFGYIRKHSFKGSFANSALGLVMGAPLGVCVNCAAPIARGLYSGGARAESTLSAMIASPTLNIVVLTMLFSLFPFYMAVTKIALSLVMILIAVPVICRFLPKEQLQASIGKRAAAVTPDPHTSATDQENVVWAILYFIKDYALNLWFIVKTTVPLMLLAGFLGALVASLLPASLLENAGFGFFGLVGAALIGTFLPVPIGLDVVASGALMQAGLAPGYVMALLFTLGIFSVYSFFIVATAISLRSALLLGGTIFIVGILAGFGASQYHAWQTERALRMLTGWEFSLIGSAHAEEAGTAHVGAAPFREMAVPGARIVIEKHDFAPRSPAGETPFTRTEAWHLGIDKPTEFSLADMWPPFWEGRSIAAGDYDRDGKTDLVFASTEKGLHFYAGDGKGGFAPQTFDIGRIAEMPVFNAVLVDIDNDGWLDLFLTTYQDGNYVLKNVDGRFDAASLTQVKNRDDAILTMAASFADIDRDGDLDVALGNWAAGWYRTVPGEEARNRIVFNENGVLSGEKYADLPGLPGETLSILFSDIDTDGDADLLVGNDFEMPDMFYLGDGTGGLEAITRADGLIPMTTTTTMALKTADLHNTGRPGIYAAQIAGRSSGVSKKLKMRSLDQYCDGIEREADKAVCEKNMAIKRWYKSGHSFDPGYASKCQEMEGRYQAECKAMLVKDLAIQNRDPSICKLIPAGATRARQLCEIHFRPFRKPAEAEMEKTVPQILRRNVLLEPRPGGGFVETAEAEGLDVGGWSWDTKFADVDNDGFLDVYIVNGTWVPNEVSPSNLFFHNRGDGTFVEASNAFGLEDYLITAAATRIDLDGDGDLDFITQPVNGPVMAFINNSTTGNAIVFDFEDHVGNRFGIGNRVVVKAGEKIWTREIQLGGGFMSFDAAEAHVGLGEVEAVNSVTVHWADGGETTLDGPLPAGARYRIVRHGETVN</sequence>
<dbReference type="SUPFAM" id="SSF69318">
    <property type="entry name" value="Integrin alpha N-terminal domain"/>
    <property type="match status" value="2"/>
</dbReference>
<keyword evidence="3" id="KW-1003">Cell membrane</keyword>
<feature type="transmembrane region" description="Helical" evidence="8">
    <location>
        <begin position="84"/>
        <end position="102"/>
    </location>
</feature>
<keyword evidence="5" id="KW-0732">Signal</keyword>
<feature type="transmembrane region" description="Helical" evidence="8">
    <location>
        <begin position="314"/>
        <end position="338"/>
    </location>
</feature>
<feature type="transmembrane region" description="Helical" evidence="8">
    <location>
        <begin position="12"/>
        <end position="29"/>
    </location>
</feature>
<dbReference type="Pfam" id="PF07593">
    <property type="entry name" value="UnbV_ASPIC"/>
    <property type="match status" value="1"/>
</dbReference>
<dbReference type="AlphaFoldDB" id="A0A2T5UW47"/>
<feature type="transmembrane region" description="Helical" evidence="8">
    <location>
        <begin position="277"/>
        <end position="302"/>
    </location>
</feature>
<dbReference type="InterPro" id="IPR005524">
    <property type="entry name" value="DUF318"/>
</dbReference>
<dbReference type="InterPro" id="IPR027039">
    <property type="entry name" value="Crtac1"/>
</dbReference>
<feature type="transmembrane region" description="Helical" evidence="8">
    <location>
        <begin position="252"/>
        <end position="271"/>
    </location>
</feature>
<dbReference type="GO" id="GO:0005886">
    <property type="term" value="C:plasma membrane"/>
    <property type="evidence" value="ECO:0007669"/>
    <property type="project" value="UniProtKB-SubCell"/>
</dbReference>
<evidence type="ECO:0000256" key="6">
    <source>
        <dbReference type="ARBA" id="ARBA00022989"/>
    </source>
</evidence>
<proteinExistence type="inferred from homology"/>
<keyword evidence="6 8" id="KW-1133">Transmembrane helix</keyword>
<keyword evidence="4 8" id="KW-0812">Transmembrane</keyword>
<dbReference type="RefSeq" id="WP_107991764.1">
    <property type="nucleotide sequence ID" value="NZ_QAYG01000012.1"/>
</dbReference>
<evidence type="ECO:0000256" key="5">
    <source>
        <dbReference type="ARBA" id="ARBA00022729"/>
    </source>
</evidence>
<evidence type="ECO:0000256" key="7">
    <source>
        <dbReference type="ARBA" id="ARBA00023136"/>
    </source>
</evidence>
<comment type="subcellular location">
    <subcellularLocation>
        <location evidence="1">Cell membrane</location>
        <topology evidence="1">Multi-pass membrane protein</topology>
    </subcellularLocation>
</comment>
<dbReference type="Proteomes" id="UP000244081">
    <property type="component" value="Unassembled WGS sequence"/>
</dbReference>
<evidence type="ECO:0000313" key="11">
    <source>
        <dbReference type="Proteomes" id="UP000244081"/>
    </source>
</evidence>
<feature type="transmembrane region" description="Helical" evidence="8">
    <location>
        <begin position="344"/>
        <end position="367"/>
    </location>
</feature>
<evidence type="ECO:0000313" key="10">
    <source>
        <dbReference type="EMBL" id="PTW55733.1"/>
    </source>
</evidence>
<dbReference type="InterPro" id="IPR011519">
    <property type="entry name" value="UnbV_ASPIC"/>
</dbReference>
<reference evidence="10 11" key="1">
    <citation type="submission" date="2018-04" db="EMBL/GenBank/DDBJ databases">
        <title>Genomic Encyclopedia of Archaeal and Bacterial Type Strains, Phase II (KMG-II): from individual species to whole genera.</title>
        <authorList>
            <person name="Goeker M."/>
        </authorList>
    </citation>
    <scope>NUCLEOTIDE SEQUENCE [LARGE SCALE GENOMIC DNA]</scope>
    <source>
        <strain evidence="10 11">DSM 23382</strain>
    </source>
</reference>
<evidence type="ECO:0000256" key="2">
    <source>
        <dbReference type="ARBA" id="ARBA00006386"/>
    </source>
</evidence>
<evidence type="ECO:0000256" key="1">
    <source>
        <dbReference type="ARBA" id="ARBA00004651"/>
    </source>
</evidence>
<feature type="domain" description="ASPIC/UnbV" evidence="9">
    <location>
        <begin position="957"/>
        <end position="1017"/>
    </location>
</feature>
<evidence type="ECO:0000256" key="8">
    <source>
        <dbReference type="SAM" id="Phobius"/>
    </source>
</evidence>
<evidence type="ECO:0000256" key="3">
    <source>
        <dbReference type="ARBA" id="ARBA00022475"/>
    </source>
</evidence>
<evidence type="ECO:0000256" key="4">
    <source>
        <dbReference type="ARBA" id="ARBA00022692"/>
    </source>
</evidence>
<dbReference type="EMBL" id="QAYG01000012">
    <property type="protein sequence ID" value="PTW55733.1"/>
    <property type="molecule type" value="Genomic_DNA"/>
</dbReference>
<keyword evidence="7 8" id="KW-0472">Membrane</keyword>
<dbReference type="InterPro" id="IPR028994">
    <property type="entry name" value="Integrin_alpha_N"/>
</dbReference>
<dbReference type="PANTHER" id="PTHR16026:SF0">
    <property type="entry name" value="CARTILAGE ACIDIC PROTEIN 1"/>
    <property type="match status" value="1"/>
</dbReference>
<evidence type="ECO:0000259" key="9">
    <source>
        <dbReference type="Pfam" id="PF07593"/>
    </source>
</evidence>
<organism evidence="10 11">
    <name type="scientific">Breoghania corrubedonensis</name>
    <dbReference type="NCBI Taxonomy" id="665038"/>
    <lineage>
        <taxon>Bacteria</taxon>
        <taxon>Pseudomonadati</taxon>
        <taxon>Pseudomonadota</taxon>
        <taxon>Alphaproteobacteria</taxon>
        <taxon>Hyphomicrobiales</taxon>
        <taxon>Stappiaceae</taxon>
        <taxon>Breoghania</taxon>
    </lineage>
</organism>
<gene>
    <name evidence="10" type="ORF">C8N35_11258</name>
</gene>
<feature type="transmembrane region" description="Helical" evidence="8">
    <location>
        <begin position="179"/>
        <end position="198"/>
    </location>
</feature>
<feature type="transmembrane region" description="Helical" evidence="8">
    <location>
        <begin position="151"/>
        <end position="172"/>
    </location>
</feature>
<dbReference type="PANTHER" id="PTHR16026">
    <property type="entry name" value="CARTILAGE ACIDIC PROTEIN 1"/>
    <property type="match status" value="1"/>
</dbReference>
<dbReference type="Pfam" id="PF03773">
    <property type="entry name" value="ArsP_1"/>
    <property type="match status" value="1"/>
</dbReference>
<accession>A0A2T5UW47</accession>
<keyword evidence="11" id="KW-1185">Reference proteome</keyword>
<dbReference type="OrthoDB" id="1488578at2"/>
<dbReference type="InterPro" id="IPR013517">
    <property type="entry name" value="FG-GAP"/>
</dbReference>
<name>A0A2T5UW47_9HYPH</name>
<protein>
    <submittedName>
        <fullName evidence="10">Uncharacterized membrane protein YraQ (UPF0718 family)</fullName>
    </submittedName>
</protein>
<feature type="transmembrane region" description="Helical" evidence="8">
    <location>
        <begin position="114"/>
        <end position="139"/>
    </location>
</feature>